<sequence length="158" mass="17124">MRKLFVLCLIVLFTSCKDKDNSSTPEPDYAPEFAGTYSTTTVAGIETTVQDWVVTNTDKNILAIDYTKSIKITTSGTTLTAVQIRKLKDVKVTSADSFTINEVVDVEQTTQGALTQKLEGTAAKITNASGTPQINVTIKFTNSGGGAPTEEYLEFKKK</sequence>
<dbReference type="PROSITE" id="PS51257">
    <property type="entry name" value="PROKAR_LIPOPROTEIN"/>
    <property type="match status" value="1"/>
</dbReference>
<evidence type="ECO:0000313" key="1">
    <source>
        <dbReference type="EMBL" id="SEI74950.1"/>
    </source>
</evidence>
<dbReference type="OrthoDB" id="955523at2"/>
<dbReference type="AlphaFoldDB" id="A0A1H6TF77"/>
<proteinExistence type="predicted"/>
<evidence type="ECO:0000313" key="2">
    <source>
        <dbReference type="Proteomes" id="UP000199532"/>
    </source>
</evidence>
<organism evidence="1 2">
    <name type="scientific">Dyadobacter koreensis</name>
    <dbReference type="NCBI Taxonomy" id="408657"/>
    <lineage>
        <taxon>Bacteria</taxon>
        <taxon>Pseudomonadati</taxon>
        <taxon>Bacteroidota</taxon>
        <taxon>Cytophagia</taxon>
        <taxon>Cytophagales</taxon>
        <taxon>Spirosomataceae</taxon>
        <taxon>Dyadobacter</taxon>
    </lineage>
</organism>
<dbReference type="EMBL" id="FNXY01000003">
    <property type="protein sequence ID" value="SEI74950.1"/>
    <property type="molecule type" value="Genomic_DNA"/>
</dbReference>
<dbReference type="STRING" id="408657.SAMN04487995_2011"/>
<reference evidence="1 2" key="1">
    <citation type="submission" date="2016-10" db="EMBL/GenBank/DDBJ databases">
        <authorList>
            <person name="de Groot N.N."/>
        </authorList>
    </citation>
    <scope>NUCLEOTIDE SEQUENCE [LARGE SCALE GENOMIC DNA]</scope>
    <source>
        <strain evidence="1 2">DSM 19938</strain>
    </source>
</reference>
<protein>
    <recommendedName>
        <fullName evidence="3">Lipocalin-like domain-containing protein</fullName>
    </recommendedName>
</protein>
<evidence type="ECO:0008006" key="3">
    <source>
        <dbReference type="Google" id="ProtNLM"/>
    </source>
</evidence>
<dbReference type="Proteomes" id="UP000199532">
    <property type="component" value="Unassembled WGS sequence"/>
</dbReference>
<dbReference type="RefSeq" id="WP_090335027.1">
    <property type="nucleotide sequence ID" value="NZ_FNXY01000003.1"/>
</dbReference>
<name>A0A1H6TF77_9BACT</name>
<gene>
    <name evidence="1" type="ORF">SAMN04487995_2011</name>
</gene>
<accession>A0A1H6TF77</accession>
<keyword evidence="2" id="KW-1185">Reference proteome</keyword>